<dbReference type="GO" id="GO:0003700">
    <property type="term" value="F:DNA-binding transcription factor activity"/>
    <property type="evidence" value="ECO:0007669"/>
    <property type="project" value="InterPro"/>
</dbReference>
<evidence type="ECO:0000313" key="8">
    <source>
        <dbReference type="EMBL" id="PWA48314.1"/>
    </source>
</evidence>
<dbReference type="Pfam" id="PF02042">
    <property type="entry name" value="RWP-RK"/>
    <property type="match status" value="1"/>
</dbReference>
<dbReference type="GO" id="GO:0003677">
    <property type="term" value="F:DNA binding"/>
    <property type="evidence" value="ECO:0007669"/>
    <property type="project" value="UniProtKB-KW"/>
</dbReference>
<dbReference type="PROSITE" id="PS51745">
    <property type="entry name" value="PB1"/>
    <property type="match status" value="1"/>
</dbReference>
<keyword evidence="3" id="KW-0804">Transcription</keyword>
<dbReference type="InterPro" id="IPR000270">
    <property type="entry name" value="PB1_dom"/>
</dbReference>
<keyword evidence="9" id="KW-1185">Reference proteome</keyword>
<dbReference type="InterPro" id="IPR053793">
    <property type="entry name" value="PB1-like"/>
</dbReference>
<dbReference type="PANTHER" id="PTHR32002:SF35">
    <property type="entry name" value="PROTEIN NLP6"/>
    <property type="match status" value="1"/>
</dbReference>
<dbReference type="Proteomes" id="UP000245207">
    <property type="component" value="Unassembled WGS sequence"/>
</dbReference>
<accession>A0A2U1LH31</accession>
<dbReference type="Gene3D" id="3.10.20.90">
    <property type="entry name" value="Phosphatidylinositol 3-kinase Catalytic Subunit, Chain A, domain 1"/>
    <property type="match status" value="1"/>
</dbReference>
<comment type="caution">
    <text evidence="8">The sequence shown here is derived from an EMBL/GenBank/DDBJ whole genome shotgun (WGS) entry which is preliminary data.</text>
</comment>
<evidence type="ECO:0000256" key="4">
    <source>
        <dbReference type="ARBA" id="ARBA00023242"/>
    </source>
</evidence>
<feature type="region of interest" description="Disordered" evidence="5">
    <location>
        <begin position="1"/>
        <end position="63"/>
    </location>
</feature>
<dbReference type="InterPro" id="IPR003035">
    <property type="entry name" value="RWP-RK_dom"/>
</dbReference>
<dbReference type="Pfam" id="PF22922">
    <property type="entry name" value="GAF_NLP"/>
    <property type="match status" value="1"/>
</dbReference>
<dbReference type="OrthoDB" id="1705509at2759"/>
<dbReference type="EMBL" id="PKPP01009413">
    <property type="protein sequence ID" value="PWA48314.1"/>
    <property type="molecule type" value="Genomic_DNA"/>
</dbReference>
<gene>
    <name evidence="8" type="ORF">CTI12_AA492230</name>
</gene>
<dbReference type="InterPro" id="IPR055081">
    <property type="entry name" value="NLP1-9_GAF"/>
</dbReference>
<dbReference type="PROSITE" id="PS51519">
    <property type="entry name" value="RWP_RK"/>
    <property type="match status" value="1"/>
</dbReference>
<feature type="domain" description="PB1" evidence="7">
    <location>
        <begin position="736"/>
        <end position="818"/>
    </location>
</feature>
<proteinExistence type="predicted"/>
<reference evidence="8 9" key="1">
    <citation type="journal article" date="2018" name="Mol. Plant">
        <title>The genome of Artemisia annua provides insight into the evolution of Asteraceae family and artemisinin biosynthesis.</title>
        <authorList>
            <person name="Shen Q."/>
            <person name="Zhang L."/>
            <person name="Liao Z."/>
            <person name="Wang S."/>
            <person name="Yan T."/>
            <person name="Shi P."/>
            <person name="Liu M."/>
            <person name="Fu X."/>
            <person name="Pan Q."/>
            <person name="Wang Y."/>
            <person name="Lv Z."/>
            <person name="Lu X."/>
            <person name="Zhang F."/>
            <person name="Jiang W."/>
            <person name="Ma Y."/>
            <person name="Chen M."/>
            <person name="Hao X."/>
            <person name="Li L."/>
            <person name="Tang Y."/>
            <person name="Lv G."/>
            <person name="Zhou Y."/>
            <person name="Sun X."/>
            <person name="Brodelius P.E."/>
            <person name="Rose J.K.C."/>
            <person name="Tang K."/>
        </authorList>
    </citation>
    <scope>NUCLEOTIDE SEQUENCE [LARGE SCALE GENOMIC DNA]</scope>
    <source>
        <strain evidence="9">cv. Huhao1</strain>
        <tissue evidence="8">Leaf</tissue>
    </source>
</reference>
<keyword evidence="2" id="KW-0238">DNA-binding</keyword>
<protein>
    <submittedName>
        <fullName evidence="8">NIN-like protein</fullName>
    </submittedName>
</protein>
<organism evidence="8 9">
    <name type="scientific">Artemisia annua</name>
    <name type="common">Sweet wormwood</name>
    <dbReference type="NCBI Taxonomy" id="35608"/>
    <lineage>
        <taxon>Eukaryota</taxon>
        <taxon>Viridiplantae</taxon>
        <taxon>Streptophyta</taxon>
        <taxon>Embryophyta</taxon>
        <taxon>Tracheophyta</taxon>
        <taxon>Spermatophyta</taxon>
        <taxon>Magnoliopsida</taxon>
        <taxon>eudicotyledons</taxon>
        <taxon>Gunneridae</taxon>
        <taxon>Pentapetalae</taxon>
        <taxon>asterids</taxon>
        <taxon>campanulids</taxon>
        <taxon>Asterales</taxon>
        <taxon>Asteraceae</taxon>
        <taxon>Asteroideae</taxon>
        <taxon>Anthemideae</taxon>
        <taxon>Artemisiinae</taxon>
        <taxon>Artemisia</taxon>
    </lineage>
</organism>
<dbReference type="PANTHER" id="PTHR32002">
    <property type="entry name" value="PROTEIN NLP8"/>
    <property type="match status" value="1"/>
</dbReference>
<dbReference type="InterPro" id="IPR045012">
    <property type="entry name" value="NLP"/>
</dbReference>
<sequence>MAQIKDMPRNNLSLEPPDPAVSGDSRYLTRLWVSGKGEQPEERSRSESSQSAIPSGSELRAGNIDPRDKIRAVLKLLTFREQNVLVQFWSPRVVGKHHQLTTVDQPYGLGAIDDRLYMYRKDSESNLYVVDKDHEEEEEFLSPPARVFRQRLPEWTSDITNYKPKDFPQQECAIRCNLHGYLALPVFDSTTRLCLGVIELLASSKYAAFAYEVQQFQRALKSVNLTTKHALDSPTLNVHNEHRDNDLEKIFSILKVVCETHRLPLAQTWAMSPLSTFTSHEQMLKKSCNSFNTRCLGKSCMSTAALPFYVQDLGLWRFREACREQHLDKSRGSVGRALLSHGSSFCEDVTKLSEEEYPLGSYAQMSGLTSCFAIFLHSVESNDGYVLEFFLSLNIEDGRYVQNLVQTLKENTKMASGIVLGDKSPTQVVGPPTDQATSLYLDTDPQSTIKNKTSEIVSSDSESFVAGEAKTNFTHSAKQLSPKQETFANNGGGAIKSSETVVHDDVKRDNINAVGAKNNDDASDHHISTLLKITDVGENSNRVKRGRKRKIDNLTMEAVNKHLGKPIDEAAKSLDVSRSTLKRFCRDNNMSSWPLPKHNKKTAHVTDSKLAQSSQSSNIRFSLFAVVFLLVRVKRWSCSSKRHGLSGKWWVCGKHSYIPSKSDSIYQVARLIVYLNRWKNKKSTKHAIQKRDQLAVCESTEKPEHKSDVDLKLPESSLVYASPKQIVAGAVSDERKVTVKATFEDNILKFQFPISSGLVELEKEVAQRINLKNKRLCLKYTDEDDDLILLACDADLHYLLGYSASNNTTTIKLMITLVDE</sequence>
<evidence type="ECO:0000259" key="7">
    <source>
        <dbReference type="PROSITE" id="PS51745"/>
    </source>
</evidence>
<keyword evidence="1" id="KW-0805">Transcription regulation</keyword>
<dbReference type="SUPFAM" id="SSF54277">
    <property type="entry name" value="CAD &amp; PB1 domains"/>
    <property type="match status" value="1"/>
</dbReference>
<name>A0A2U1LH31_ARTAN</name>
<keyword evidence="4" id="KW-0539">Nucleus</keyword>
<feature type="domain" description="RWP-RK" evidence="6">
    <location>
        <begin position="538"/>
        <end position="621"/>
    </location>
</feature>
<evidence type="ECO:0000256" key="1">
    <source>
        <dbReference type="ARBA" id="ARBA00023015"/>
    </source>
</evidence>
<evidence type="ECO:0000256" key="2">
    <source>
        <dbReference type="ARBA" id="ARBA00023125"/>
    </source>
</evidence>
<evidence type="ECO:0000256" key="5">
    <source>
        <dbReference type="SAM" id="MobiDB-lite"/>
    </source>
</evidence>
<evidence type="ECO:0000313" key="9">
    <source>
        <dbReference type="Proteomes" id="UP000245207"/>
    </source>
</evidence>
<dbReference type="AlphaFoldDB" id="A0A2U1LH31"/>
<evidence type="ECO:0000259" key="6">
    <source>
        <dbReference type="PROSITE" id="PS51519"/>
    </source>
</evidence>
<dbReference type="Pfam" id="PF00564">
    <property type="entry name" value="PB1"/>
    <property type="match status" value="1"/>
</dbReference>
<dbReference type="STRING" id="35608.A0A2U1LH31"/>
<dbReference type="SMART" id="SM00666">
    <property type="entry name" value="PB1"/>
    <property type="match status" value="1"/>
</dbReference>
<evidence type="ECO:0000256" key="3">
    <source>
        <dbReference type="ARBA" id="ARBA00023163"/>
    </source>
</evidence>